<evidence type="ECO:0000313" key="2">
    <source>
        <dbReference type="WBParaSite" id="PgR143_g007_t01"/>
    </source>
</evidence>
<protein>
    <submittedName>
        <fullName evidence="2">Uncharacterized protein</fullName>
    </submittedName>
</protein>
<dbReference type="AlphaFoldDB" id="A0A915CEJ7"/>
<keyword evidence="1" id="KW-1185">Reference proteome</keyword>
<reference evidence="2" key="1">
    <citation type="submission" date="2022-11" db="UniProtKB">
        <authorList>
            <consortium name="WormBaseParasite"/>
        </authorList>
    </citation>
    <scope>IDENTIFICATION</scope>
</reference>
<evidence type="ECO:0000313" key="1">
    <source>
        <dbReference type="Proteomes" id="UP000887569"/>
    </source>
</evidence>
<accession>A0A915CEJ7</accession>
<proteinExistence type="predicted"/>
<dbReference type="WBParaSite" id="PgR143_g007_t01">
    <property type="protein sequence ID" value="PgR143_g007_t01"/>
    <property type="gene ID" value="PgR143_g007"/>
</dbReference>
<sequence length="112" mass="12555">MFLHCFRMKLNSACSICEWNPLFREDILARSKTVIIGVVACHQHLSQTPTPQLFSEKSTSPVIFRTSAFIHLHGLYSSAFLLVYICMREIKTAAELLVAVSSLANCCSFLLS</sequence>
<dbReference type="Proteomes" id="UP000887569">
    <property type="component" value="Unplaced"/>
</dbReference>
<name>A0A915CEJ7_PARUN</name>
<organism evidence="1 2">
    <name type="scientific">Parascaris univalens</name>
    <name type="common">Nematode worm</name>
    <dbReference type="NCBI Taxonomy" id="6257"/>
    <lineage>
        <taxon>Eukaryota</taxon>
        <taxon>Metazoa</taxon>
        <taxon>Ecdysozoa</taxon>
        <taxon>Nematoda</taxon>
        <taxon>Chromadorea</taxon>
        <taxon>Rhabditida</taxon>
        <taxon>Spirurina</taxon>
        <taxon>Ascaridomorpha</taxon>
        <taxon>Ascaridoidea</taxon>
        <taxon>Ascarididae</taxon>
        <taxon>Parascaris</taxon>
    </lineage>
</organism>